<dbReference type="PANTHER" id="PTHR42852:SF17">
    <property type="entry name" value="THIOREDOXIN-LIKE PROTEIN HI_1115"/>
    <property type="match status" value="1"/>
</dbReference>
<accession>A0A0S2SNW5</accession>
<evidence type="ECO:0000313" key="2">
    <source>
        <dbReference type="EMBL" id="ALP43392.1"/>
    </source>
</evidence>
<dbReference type="InterPro" id="IPR013766">
    <property type="entry name" value="Thioredoxin_domain"/>
</dbReference>
<evidence type="ECO:0000313" key="3">
    <source>
        <dbReference type="Proteomes" id="UP000058114"/>
    </source>
</evidence>
<protein>
    <submittedName>
        <fullName evidence="2">TlpA-like family, suppressor for copper sensitivity D protein (ScsD)</fullName>
    </submittedName>
</protein>
<feature type="domain" description="Thioredoxin" evidence="1">
    <location>
        <begin position="31"/>
        <end position="172"/>
    </location>
</feature>
<dbReference type="InterPro" id="IPR013740">
    <property type="entry name" value="Redoxin"/>
</dbReference>
<dbReference type="RefSeq" id="WP_060584299.1">
    <property type="nucleotide sequence ID" value="NZ_CP013067.1"/>
</dbReference>
<gene>
    <name evidence="2" type="ORF">WL1483_3973</name>
</gene>
<dbReference type="PATRIC" id="fig|652.5.peg.824"/>
<dbReference type="Proteomes" id="UP000058114">
    <property type="component" value="Chromosome"/>
</dbReference>
<dbReference type="SUPFAM" id="SSF52833">
    <property type="entry name" value="Thioredoxin-like"/>
    <property type="match status" value="1"/>
</dbReference>
<dbReference type="Gene3D" id="3.40.30.10">
    <property type="entry name" value="Glutaredoxin"/>
    <property type="match status" value="1"/>
</dbReference>
<dbReference type="EMBL" id="CP013067">
    <property type="protein sequence ID" value="ALP43392.1"/>
    <property type="molecule type" value="Genomic_DNA"/>
</dbReference>
<dbReference type="InterPro" id="IPR050553">
    <property type="entry name" value="Thioredoxin_ResA/DsbE_sf"/>
</dbReference>
<dbReference type="InterPro" id="IPR036249">
    <property type="entry name" value="Thioredoxin-like_sf"/>
</dbReference>
<dbReference type="KEGG" id="asr:WL1483_3973"/>
<dbReference type="PROSITE" id="PS51352">
    <property type="entry name" value="THIOREDOXIN_2"/>
    <property type="match status" value="1"/>
</dbReference>
<dbReference type="PANTHER" id="PTHR42852">
    <property type="entry name" value="THIOL:DISULFIDE INTERCHANGE PROTEIN DSBE"/>
    <property type="match status" value="1"/>
</dbReference>
<proteinExistence type="predicted"/>
<name>A0A0S2SNW5_9GAMM</name>
<reference evidence="3" key="1">
    <citation type="submission" date="2015-10" db="EMBL/GenBank/DDBJ databases">
        <title>Complete Genome Sequence of Aeromonas schubertii strain WL1483.</title>
        <authorList>
            <person name="Liu L."/>
        </authorList>
    </citation>
    <scope>NUCLEOTIDE SEQUENCE [LARGE SCALE GENOMIC DNA]</scope>
    <source>
        <strain evidence="3">WL1483</strain>
    </source>
</reference>
<evidence type="ECO:0000259" key="1">
    <source>
        <dbReference type="PROSITE" id="PS51352"/>
    </source>
</evidence>
<reference evidence="2 3" key="2">
    <citation type="journal article" date="2016" name="Genome Announc.">
        <title>Complete Genome Sequence of the Highly Virulent Aeromonas schubertii Strain WL1483, Isolated from Diseased Snakehead Fish (Channa argus) in China.</title>
        <authorList>
            <person name="Liu L."/>
            <person name="Li N."/>
            <person name="Zhang D."/>
            <person name="Fu X."/>
            <person name="Shi C."/>
            <person name="Lin Q."/>
            <person name="Hao G."/>
        </authorList>
    </citation>
    <scope>NUCLEOTIDE SEQUENCE [LARGE SCALE GENOMIC DNA]</scope>
    <source>
        <strain evidence="2 3">WL1483</strain>
    </source>
</reference>
<organism evidence="2 3">
    <name type="scientific">Aeromonas schubertii</name>
    <dbReference type="NCBI Taxonomy" id="652"/>
    <lineage>
        <taxon>Bacteria</taxon>
        <taxon>Pseudomonadati</taxon>
        <taxon>Pseudomonadota</taxon>
        <taxon>Gammaproteobacteria</taxon>
        <taxon>Aeromonadales</taxon>
        <taxon>Aeromonadaceae</taxon>
        <taxon>Aeromonas</taxon>
    </lineage>
</organism>
<sequence length="172" mass="18419">MSRRVRAWFKEGALALLLLVLVTGVADWLRAPDATSLSLQPLTTLAGERVDLAALSRDRPLLIYVWASWCGVCRFTGDAVQSLHEDGVPVLGIALRSGDDPTLSRYLARQGYDVANINDQDGAIGASLGVSVTPTFLMVKGGKVVGSTTGWSSGPGLRLRLRLARWIDTEGA</sequence>
<dbReference type="GO" id="GO:0016491">
    <property type="term" value="F:oxidoreductase activity"/>
    <property type="evidence" value="ECO:0007669"/>
    <property type="project" value="InterPro"/>
</dbReference>
<dbReference type="AlphaFoldDB" id="A0A0S2SNW5"/>
<dbReference type="Pfam" id="PF08534">
    <property type="entry name" value="Redoxin"/>
    <property type="match status" value="1"/>
</dbReference>